<name>A0A183AXB7_9TREM</name>
<reference evidence="4" key="1">
    <citation type="submission" date="2016-06" db="UniProtKB">
        <authorList>
            <consortium name="WormBaseParasite"/>
        </authorList>
    </citation>
    <scope>IDENTIFICATION</scope>
</reference>
<evidence type="ECO:0000313" key="2">
    <source>
        <dbReference type="EMBL" id="VDP88716.1"/>
    </source>
</evidence>
<dbReference type="EMBL" id="UZAN01051152">
    <property type="protein sequence ID" value="VDP88716.1"/>
    <property type="molecule type" value="Genomic_DNA"/>
</dbReference>
<evidence type="ECO:0000313" key="3">
    <source>
        <dbReference type="Proteomes" id="UP000272942"/>
    </source>
</evidence>
<dbReference type="WBParaSite" id="ECPE_0001163701-mRNA-1">
    <property type="protein sequence ID" value="ECPE_0001163701-mRNA-1"/>
    <property type="gene ID" value="ECPE_0001163701"/>
</dbReference>
<feature type="region of interest" description="Disordered" evidence="1">
    <location>
        <begin position="96"/>
        <end position="120"/>
    </location>
</feature>
<gene>
    <name evidence="2" type="ORF">ECPE_LOCUS11602</name>
</gene>
<accession>A0A183AXB7</accession>
<keyword evidence="3" id="KW-1185">Reference proteome</keyword>
<reference evidence="2 3" key="2">
    <citation type="submission" date="2018-11" db="EMBL/GenBank/DDBJ databases">
        <authorList>
            <consortium name="Pathogen Informatics"/>
        </authorList>
    </citation>
    <scope>NUCLEOTIDE SEQUENCE [LARGE SCALE GENOMIC DNA]</scope>
    <source>
        <strain evidence="2 3">Egypt</strain>
    </source>
</reference>
<organism evidence="4">
    <name type="scientific">Echinostoma caproni</name>
    <dbReference type="NCBI Taxonomy" id="27848"/>
    <lineage>
        <taxon>Eukaryota</taxon>
        <taxon>Metazoa</taxon>
        <taxon>Spiralia</taxon>
        <taxon>Lophotrochozoa</taxon>
        <taxon>Platyhelminthes</taxon>
        <taxon>Trematoda</taxon>
        <taxon>Digenea</taxon>
        <taxon>Plagiorchiida</taxon>
        <taxon>Echinostomata</taxon>
        <taxon>Echinostomatoidea</taxon>
        <taxon>Echinostomatidae</taxon>
        <taxon>Echinostoma</taxon>
    </lineage>
</organism>
<evidence type="ECO:0000256" key="1">
    <source>
        <dbReference type="SAM" id="MobiDB-lite"/>
    </source>
</evidence>
<dbReference type="Proteomes" id="UP000272942">
    <property type="component" value="Unassembled WGS sequence"/>
</dbReference>
<proteinExistence type="predicted"/>
<dbReference type="AlphaFoldDB" id="A0A183AXB7"/>
<sequence>MTYEGVRVLRIVTHESFKPTSQCLAAADKDHRLSDPAVRARYESELVRELNAPQLDNVDEQWDQISRAMHSAAKVACESELQARWRHWISQESAALMEKKRPIPTRQRSTSAPEEPQEGP</sequence>
<evidence type="ECO:0000313" key="4">
    <source>
        <dbReference type="WBParaSite" id="ECPE_0001163701-mRNA-1"/>
    </source>
</evidence>
<protein>
    <submittedName>
        <fullName evidence="4">Transposase</fullName>
    </submittedName>
</protein>